<gene>
    <name evidence="2" type="ORF">TCLT_LOCUS6527</name>
</gene>
<evidence type="ECO:0000313" key="2">
    <source>
        <dbReference type="EMBL" id="VDN03888.1"/>
    </source>
</evidence>
<keyword evidence="3" id="KW-1185">Reference proteome</keyword>
<sequence length="465" mass="52588">MSVTCSAIRQMAWLPAGNSGDDESTEEDTGGRANSSVDSLIEIDRDDDPDFRIRQRLEASRQGMLQLELLRNKHQKLMQEMRICLPRTIQNNPSRSSRGQSPEEQPRESPIANSHHEIKLNDSRCDSPGSCCVSHRSSVSMDSGCVLISSDLSSGNYSSQPMPPSTYRKFSIDDKRKRSERNQNVTEISTDKNPKLMAMAIKSITALRCVREEYRSQNCSEIKSCNTLDKNNVITVDSPSISQTTPLLIPRKFSVLSGKSKIAHTDHKGLKPGCIDASIRSQIHSWEKKSPTNLPSNQSSMLHTKPITLSLSSKIPTSPYMRLRNPQIQKPLSNSRIESNSTDNQSIFHASRIFVDGSPRLMQYPRKYMNTDRHDSDDENSSLLRAQPAIVLSRQQSYAQSNENSPRELRKNHCIKSYDSSSNVTLLGYHQKLSRCESSQSSETTMPDRPRRRKKEKDWKESEDL</sequence>
<feature type="compositionally biased region" description="Polar residues" evidence="1">
    <location>
        <begin position="394"/>
        <end position="404"/>
    </location>
</feature>
<reference evidence="4" key="1">
    <citation type="submission" date="2016-04" db="UniProtKB">
        <authorList>
            <consortium name="WormBaseParasite"/>
        </authorList>
    </citation>
    <scope>IDENTIFICATION</scope>
</reference>
<dbReference type="EMBL" id="UYYF01004423">
    <property type="protein sequence ID" value="VDN03888.1"/>
    <property type="molecule type" value="Genomic_DNA"/>
</dbReference>
<dbReference type="AlphaFoldDB" id="A0A158RC62"/>
<dbReference type="Proteomes" id="UP000276776">
    <property type="component" value="Unassembled WGS sequence"/>
</dbReference>
<reference evidence="2 3" key="2">
    <citation type="submission" date="2018-11" db="EMBL/GenBank/DDBJ databases">
        <authorList>
            <consortium name="Pathogen Informatics"/>
        </authorList>
    </citation>
    <scope>NUCLEOTIDE SEQUENCE [LARGE SCALE GENOMIC DNA]</scope>
</reference>
<dbReference type="OMA" id="SCCVSHR"/>
<feature type="region of interest" description="Disordered" evidence="1">
    <location>
        <begin position="85"/>
        <end position="114"/>
    </location>
</feature>
<feature type="region of interest" description="Disordered" evidence="1">
    <location>
        <begin position="154"/>
        <end position="184"/>
    </location>
</feature>
<protein>
    <submittedName>
        <fullName evidence="4">PH domain-containing protein</fullName>
    </submittedName>
</protein>
<dbReference type="WBParaSite" id="TCLT_0000653801-mRNA-1">
    <property type="protein sequence ID" value="TCLT_0000653801-mRNA-1"/>
    <property type="gene ID" value="TCLT_0000653801"/>
</dbReference>
<evidence type="ECO:0000313" key="4">
    <source>
        <dbReference type="WBParaSite" id="TCLT_0000653801-mRNA-1"/>
    </source>
</evidence>
<feature type="region of interest" description="Disordered" evidence="1">
    <location>
        <begin position="433"/>
        <end position="465"/>
    </location>
</feature>
<feature type="compositionally biased region" description="Polar residues" evidence="1">
    <location>
        <begin position="88"/>
        <end position="103"/>
    </location>
</feature>
<accession>A0A158RC62</accession>
<feature type="compositionally biased region" description="Basic and acidic residues" evidence="1">
    <location>
        <begin position="170"/>
        <end position="181"/>
    </location>
</feature>
<feature type="compositionally biased region" description="Polar residues" evidence="1">
    <location>
        <begin position="436"/>
        <end position="445"/>
    </location>
</feature>
<dbReference type="OrthoDB" id="5828183at2759"/>
<organism evidence="4">
    <name type="scientific">Thelazia callipaeda</name>
    <name type="common">Oriental eyeworm</name>
    <name type="synonym">Parasitic nematode</name>
    <dbReference type="NCBI Taxonomy" id="103827"/>
    <lineage>
        <taxon>Eukaryota</taxon>
        <taxon>Metazoa</taxon>
        <taxon>Ecdysozoa</taxon>
        <taxon>Nematoda</taxon>
        <taxon>Chromadorea</taxon>
        <taxon>Rhabditida</taxon>
        <taxon>Spirurina</taxon>
        <taxon>Spiruromorpha</taxon>
        <taxon>Thelazioidea</taxon>
        <taxon>Thelaziidae</taxon>
        <taxon>Thelazia</taxon>
    </lineage>
</organism>
<proteinExistence type="predicted"/>
<name>A0A158RC62_THECL</name>
<feature type="region of interest" description="Disordered" evidence="1">
    <location>
        <begin position="14"/>
        <end position="40"/>
    </location>
</feature>
<feature type="region of interest" description="Disordered" evidence="1">
    <location>
        <begin position="394"/>
        <end position="413"/>
    </location>
</feature>
<feature type="compositionally biased region" description="Basic and acidic residues" evidence="1">
    <location>
        <begin position="456"/>
        <end position="465"/>
    </location>
</feature>
<evidence type="ECO:0000256" key="1">
    <source>
        <dbReference type="SAM" id="MobiDB-lite"/>
    </source>
</evidence>
<evidence type="ECO:0000313" key="3">
    <source>
        <dbReference type="Proteomes" id="UP000276776"/>
    </source>
</evidence>